<dbReference type="Proteomes" id="UP000263486">
    <property type="component" value="Unassembled WGS sequence"/>
</dbReference>
<evidence type="ECO:0000313" key="1">
    <source>
        <dbReference type="EMBL" id="REI40504.1"/>
    </source>
</evidence>
<proteinExistence type="predicted"/>
<keyword evidence="2" id="KW-1185">Reference proteome</keyword>
<protein>
    <submittedName>
        <fullName evidence="1">Uncharacterized protein</fullName>
    </submittedName>
</protein>
<dbReference type="EMBL" id="QUAJ01000019">
    <property type="protein sequence ID" value="REI40504.1"/>
    <property type="molecule type" value="Genomic_DNA"/>
</dbReference>
<accession>A0ABX9KFD2</accession>
<dbReference type="RefSeq" id="WP_114642889.1">
    <property type="nucleotide sequence ID" value="NZ_JAACIO010000020.1"/>
</dbReference>
<gene>
    <name evidence="1" type="ORF">DYH56_10830</name>
</gene>
<reference evidence="1 2" key="1">
    <citation type="submission" date="2018-08" db="EMBL/GenBank/DDBJ databases">
        <title>Draft genome sequence of Psychrilyobacter sp. strain SD5 isolated from Black Sea water.</title>
        <authorList>
            <person name="Yadav S."/>
            <person name="Villanueva L."/>
            <person name="Damste J.S.S."/>
        </authorList>
    </citation>
    <scope>NUCLEOTIDE SEQUENCE [LARGE SCALE GENOMIC DNA]</scope>
    <source>
        <strain evidence="1 2">SD5</strain>
    </source>
</reference>
<organism evidence="1 2">
    <name type="scientific">Psychrilyobacter piezotolerans</name>
    <dbReference type="NCBI Taxonomy" id="2293438"/>
    <lineage>
        <taxon>Bacteria</taxon>
        <taxon>Fusobacteriati</taxon>
        <taxon>Fusobacteriota</taxon>
        <taxon>Fusobacteriia</taxon>
        <taxon>Fusobacteriales</taxon>
        <taxon>Fusobacteriaceae</taxon>
        <taxon>Psychrilyobacter</taxon>
    </lineage>
</organism>
<sequence>MYKKLILLIMILGCGLLYGQEYKGHDTIKSIVIEDGDTKVHETASLYIEWSASTLMGEPVLNARGIVGITFNSPGTTSSVVYKEKLYKVPKEIIKKILVVSASAAAILDYERYMYFDLGSMGDIYWGHLFNLSKEQRGKYFSFNVPGSPQWDKTVYKTSPYGGIKKHYYLSESDAKQIFIAGLNEDSSCIGRIEFNLNPIKSWIQNKDKKKSLFTKEDPFKKFDKMNSEDPKEDLKKIDGEIIKFISDRCGDYYTMVEVKGRGLTLTAEYIGETGAQRKKREQRSKEYERKREERVRRVKKAAINDLPRLQSRWEEKRKNIKGECTNYIIKKYGLEISVEKLQELLEKNFTDLGRFEAIYYISYDGY</sequence>
<name>A0ABX9KFD2_9FUSO</name>
<evidence type="ECO:0000313" key="2">
    <source>
        <dbReference type="Proteomes" id="UP000263486"/>
    </source>
</evidence>
<comment type="caution">
    <text evidence="1">The sequence shown here is derived from an EMBL/GenBank/DDBJ whole genome shotgun (WGS) entry which is preliminary data.</text>
</comment>